<gene>
    <name evidence="2" type="ORF">GPUH_LOCUS21917</name>
</gene>
<dbReference type="PANTHER" id="PTHR48020:SF12">
    <property type="entry name" value="PROTON MYO-INOSITOL COTRANSPORTER"/>
    <property type="match status" value="1"/>
</dbReference>
<proteinExistence type="predicted"/>
<dbReference type="Proteomes" id="UP000271098">
    <property type="component" value="Unassembled WGS sequence"/>
</dbReference>
<evidence type="ECO:0000313" key="4">
    <source>
        <dbReference type="WBParaSite" id="GPUH_0002194401-mRNA-1"/>
    </source>
</evidence>
<sequence>AFFIYGGITCFAFVFFYFCVPETKGYNIEEIEVLFMSRNSRKRTHMTLAKKQIAEEKQNHITMQSSINFPAKRMSKS</sequence>
<evidence type="ECO:0000313" key="2">
    <source>
        <dbReference type="EMBL" id="VDN39183.1"/>
    </source>
</evidence>
<dbReference type="GO" id="GO:0005366">
    <property type="term" value="F:myo-inositol:proton symporter activity"/>
    <property type="evidence" value="ECO:0007669"/>
    <property type="project" value="TreeGrafter"/>
</dbReference>
<reference evidence="4" key="1">
    <citation type="submission" date="2016-06" db="UniProtKB">
        <authorList>
            <consortium name="WormBaseParasite"/>
        </authorList>
    </citation>
    <scope>IDENTIFICATION</scope>
</reference>
<dbReference type="GO" id="GO:0016324">
    <property type="term" value="C:apical plasma membrane"/>
    <property type="evidence" value="ECO:0007669"/>
    <property type="project" value="TreeGrafter"/>
</dbReference>
<dbReference type="EMBL" id="UYRT01093805">
    <property type="protein sequence ID" value="VDN39183.1"/>
    <property type="molecule type" value="Genomic_DNA"/>
</dbReference>
<dbReference type="WBParaSite" id="GPUH_0002194401-mRNA-1">
    <property type="protein sequence ID" value="GPUH_0002194401-mRNA-1"/>
    <property type="gene ID" value="GPUH_0002194401"/>
</dbReference>
<dbReference type="AlphaFoldDB" id="A0A183ELS6"/>
<keyword evidence="1" id="KW-0813">Transport</keyword>
<dbReference type="Gene3D" id="1.20.1250.20">
    <property type="entry name" value="MFS general substrate transporter like domains"/>
    <property type="match status" value="1"/>
</dbReference>
<protein>
    <submittedName>
        <fullName evidence="4">MFS domain-containing protein</fullName>
    </submittedName>
</protein>
<keyword evidence="3" id="KW-1185">Reference proteome</keyword>
<dbReference type="InterPro" id="IPR036259">
    <property type="entry name" value="MFS_trans_sf"/>
</dbReference>
<evidence type="ECO:0000313" key="3">
    <source>
        <dbReference type="Proteomes" id="UP000271098"/>
    </source>
</evidence>
<accession>A0A183ELS6</accession>
<evidence type="ECO:0000256" key="1">
    <source>
        <dbReference type="ARBA" id="ARBA00022448"/>
    </source>
</evidence>
<dbReference type="PANTHER" id="PTHR48020">
    <property type="entry name" value="PROTON MYO-INOSITOL COTRANSPORTER"/>
    <property type="match status" value="1"/>
</dbReference>
<name>A0A183ELS6_9BILA</name>
<reference evidence="2 3" key="2">
    <citation type="submission" date="2018-11" db="EMBL/GenBank/DDBJ databases">
        <authorList>
            <consortium name="Pathogen Informatics"/>
        </authorList>
    </citation>
    <scope>NUCLEOTIDE SEQUENCE [LARGE SCALE GENOMIC DNA]</scope>
</reference>
<dbReference type="OrthoDB" id="6339427at2759"/>
<organism evidence="4">
    <name type="scientific">Gongylonema pulchrum</name>
    <dbReference type="NCBI Taxonomy" id="637853"/>
    <lineage>
        <taxon>Eukaryota</taxon>
        <taxon>Metazoa</taxon>
        <taxon>Ecdysozoa</taxon>
        <taxon>Nematoda</taxon>
        <taxon>Chromadorea</taxon>
        <taxon>Rhabditida</taxon>
        <taxon>Spirurina</taxon>
        <taxon>Spiruromorpha</taxon>
        <taxon>Spiruroidea</taxon>
        <taxon>Gongylonematidae</taxon>
        <taxon>Gongylonema</taxon>
    </lineage>
</organism>
<dbReference type="InterPro" id="IPR050814">
    <property type="entry name" value="Myo-inositol_Transporter"/>
</dbReference>